<evidence type="ECO:0000256" key="6">
    <source>
        <dbReference type="SAM" id="Phobius"/>
    </source>
</evidence>
<organism evidence="7 8">
    <name type="scientific">Purpureocillium lilacinum</name>
    <name type="common">Paecilomyces lilacinus</name>
    <dbReference type="NCBI Taxonomy" id="33203"/>
    <lineage>
        <taxon>Eukaryota</taxon>
        <taxon>Fungi</taxon>
        <taxon>Dikarya</taxon>
        <taxon>Ascomycota</taxon>
        <taxon>Pezizomycotina</taxon>
        <taxon>Sordariomycetes</taxon>
        <taxon>Hypocreomycetidae</taxon>
        <taxon>Hypocreales</taxon>
        <taxon>Ophiocordycipitaceae</taxon>
        <taxon>Purpureocillium</taxon>
    </lineage>
</organism>
<evidence type="ECO:0000256" key="4">
    <source>
        <dbReference type="ARBA" id="ARBA00023136"/>
    </source>
</evidence>
<evidence type="ECO:0000256" key="3">
    <source>
        <dbReference type="ARBA" id="ARBA00022989"/>
    </source>
</evidence>
<proteinExistence type="predicted"/>
<dbReference type="Pfam" id="PF02535">
    <property type="entry name" value="Zip"/>
    <property type="match status" value="1"/>
</dbReference>
<evidence type="ECO:0008006" key="9">
    <source>
        <dbReference type="Google" id="ProtNLM"/>
    </source>
</evidence>
<feature type="transmembrane region" description="Helical" evidence="6">
    <location>
        <begin position="553"/>
        <end position="572"/>
    </location>
</feature>
<dbReference type="PANTHER" id="PTHR11040">
    <property type="entry name" value="ZINC/IRON TRANSPORTER"/>
    <property type="match status" value="1"/>
</dbReference>
<feature type="transmembrane region" description="Helical" evidence="6">
    <location>
        <begin position="347"/>
        <end position="369"/>
    </location>
</feature>
<dbReference type="Proteomes" id="UP001287286">
    <property type="component" value="Unassembled WGS sequence"/>
</dbReference>
<feature type="transmembrane region" description="Helical" evidence="6">
    <location>
        <begin position="613"/>
        <end position="637"/>
    </location>
</feature>
<evidence type="ECO:0000313" key="8">
    <source>
        <dbReference type="Proteomes" id="UP001287286"/>
    </source>
</evidence>
<evidence type="ECO:0000256" key="5">
    <source>
        <dbReference type="SAM" id="MobiDB-lite"/>
    </source>
</evidence>
<protein>
    <recommendedName>
        <fullName evidence="9">Plasma membrane zinc ion transporter</fullName>
    </recommendedName>
</protein>
<feature type="region of interest" description="Disordered" evidence="5">
    <location>
        <begin position="513"/>
        <end position="533"/>
    </location>
</feature>
<feature type="transmembrane region" description="Helical" evidence="6">
    <location>
        <begin position="578"/>
        <end position="601"/>
    </location>
</feature>
<evidence type="ECO:0000256" key="2">
    <source>
        <dbReference type="ARBA" id="ARBA00022692"/>
    </source>
</evidence>
<feature type="compositionally biased region" description="Basic and acidic residues" evidence="5">
    <location>
        <begin position="513"/>
        <end position="522"/>
    </location>
</feature>
<gene>
    <name evidence="7" type="ORF">Purlil1_1010</name>
</gene>
<reference evidence="7 8" key="1">
    <citation type="journal article" date="2024" name="Microbiol. Resour. Announc.">
        <title>Genome annotations for the ascomycete fungi Trichoderma harzianum, Trichoderma aggressivum, and Purpureocillium lilacinum.</title>
        <authorList>
            <person name="Beijen E.P.W."/>
            <person name="Ohm R.A."/>
        </authorList>
    </citation>
    <scope>NUCLEOTIDE SEQUENCE [LARGE SCALE GENOMIC DNA]</scope>
    <source>
        <strain evidence="7 8">CBS 150709</strain>
    </source>
</reference>
<evidence type="ECO:0000313" key="7">
    <source>
        <dbReference type="EMBL" id="KAK4094405.1"/>
    </source>
</evidence>
<comment type="subcellular location">
    <subcellularLocation>
        <location evidence="1">Membrane</location>
        <topology evidence="1">Multi-pass membrane protein</topology>
    </subcellularLocation>
</comment>
<feature type="transmembrane region" description="Helical" evidence="6">
    <location>
        <begin position="422"/>
        <end position="444"/>
    </location>
</feature>
<dbReference type="PANTHER" id="PTHR11040:SF55">
    <property type="entry name" value="MEMBRANE ZINC ION TRANSPORTER, PUTATIVE (AFU_ORTHOLOGUE AFUA_6G00470)-RELATED"/>
    <property type="match status" value="1"/>
</dbReference>
<feature type="transmembrane region" description="Helical" evidence="6">
    <location>
        <begin position="381"/>
        <end position="402"/>
    </location>
</feature>
<feature type="transmembrane region" description="Helical" evidence="6">
    <location>
        <begin position="643"/>
        <end position="665"/>
    </location>
</feature>
<feature type="compositionally biased region" description="Polar residues" evidence="5">
    <location>
        <begin position="523"/>
        <end position="533"/>
    </location>
</feature>
<comment type="caution">
    <text evidence="7">The sequence shown here is derived from an EMBL/GenBank/DDBJ whole genome shotgun (WGS) entry which is preliminary data.</text>
</comment>
<dbReference type="EMBL" id="JAWRVI010000003">
    <property type="protein sequence ID" value="KAK4094405.1"/>
    <property type="molecule type" value="Genomic_DNA"/>
</dbReference>
<keyword evidence="2 6" id="KW-0812">Transmembrane</keyword>
<keyword evidence="3 6" id="KW-1133">Transmembrane helix</keyword>
<keyword evidence="8" id="KW-1185">Reference proteome</keyword>
<name>A0ABR0CDM5_PURLI</name>
<dbReference type="InterPro" id="IPR003689">
    <property type="entry name" value="ZIP"/>
</dbReference>
<evidence type="ECO:0000256" key="1">
    <source>
        <dbReference type="ARBA" id="ARBA00004141"/>
    </source>
</evidence>
<feature type="region of interest" description="Disordered" evidence="5">
    <location>
        <begin position="110"/>
        <end position="153"/>
    </location>
</feature>
<feature type="transmembrane region" description="Helical" evidence="6">
    <location>
        <begin position="686"/>
        <end position="706"/>
    </location>
</feature>
<accession>A0ABR0CDM5</accession>
<keyword evidence="4 6" id="KW-0472">Membrane</keyword>
<sequence>MPNGQWRVALKCTYSTAPLLWHCALSTTVVTVHRSTGARPFNEIACAFNPLTLAPRLQPDDPSPKPNPPRWTIRASHVAANARSLMRLARRAAAHGCHCIATTAKPPRRRLLGWEPTSRPHGLRHRKLTGSGSLPARPPARRSKSSGVKTMSPPLYQDEKATMICLNKADEGTFKHLSFNQSPPALAPSHTTRQDLNGIANLREFVAGGQDVNGGDASAVGANGDRGGPDVWHHEPWPVAAALDARRRPWLFSRLKAAVGGEDQPRLRGSSSGRLERLWSWTTWTLSVLFSAYLLSSLPPFLSSHHGSPTAHVVAADAAAASPPARLRKRSTCATGGVDPAKYNLPLHAGAIAIILFVSTLGCAFPIMATKFPGLRIPRRFFFAIRHFGTGVLIATAFVHLLPTAFQSLGNDCLSSFWTEGYQPMPGAIALAAIFLITVIEMIFHPSRHVPPPQIVSGGRAGGQGQEAKGGHLCSNTALMPFRDMGPLRGRSSSIGQGLSQLDQIHQLAERDDAAQVSKQEDNTTIQDSGAESLSEVQLSPEMKLRKERLQCVLLEMGILFHSVFIGMALSVSVGTDFIVLLIAIIFHQTFEGLALGSRIATVDWGTRTWEPWFMALLYGCTTPLGQALGVATHTLYSPDSEVGLIVVGVMNAISAGLLTFASLVELLSEDFLSDESWRYLRGKQRVGACVLVFAGAFLMSLVGAWA</sequence>